<protein>
    <submittedName>
        <fullName evidence="2">Uncharacterized protein</fullName>
    </submittedName>
</protein>
<evidence type="ECO:0000256" key="1">
    <source>
        <dbReference type="SAM" id="Phobius"/>
    </source>
</evidence>
<dbReference type="Proteomes" id="UP000235371">
    <property type="component" value="Unassembled WGS sequence"/>
</dbReference>
<dbReference type="EMBL" id="KZ613747">
    <property type="protein sequence ID" value="PMD65069.1"/>
    <property type="molecule type" value="Genomic_DNA"/>
</dbReference>
<dbReference type="GeneID" id="36579181"/>
<dbReference type="RefSeq" id="XP_024741973.1">
    <property type="nucleotide sequence ID" value="XM_024871099.1"/>
</dbReference>
<evidence type="ECO:0000313" key="2">
    <source>
        <dbReference type="EMBL" id="PMD65069.1"/>
    </source>
</evidence>
<dbReference type="AlphaFoldDB" id="A0A2J6TPY1"/>
<organism evidence="2 3">
    <name type="scientific">Hyaloscypha bicolor E</name>
    <dbReference type="NCBI Taxonomy" id="1095630"/>
    <lineage>
        <taxon>Eukaryota</taxon>
        <taxon>Fungi</taxon>
        <taxon>Dikarya</taxon>
        <taxon>Ascomycota</taxon>
        <taxon>Pezizomycotina</taxon>
        <taxon>Leotiomycetes</taxon>
        <taxon>Helotiales</taxon>
        <taxon>Hyaloscyphaceae</taxon>
        <taxon>Hyaloscypha</taxon>
        <taxon>Hyaloscypha bicolor</taxon>
    </lineage>
</organism>
<sequence>MSRCSLLAVHVHFYSPSPFGGIIALSALLFPRTASPFRKAVVNRTKPPYGLHLPPSICGAPPYANLAEISGGA</sequence>
<name>A0A2J6TPY1_9HELO</name>
<gene>
    <name evidence="2" type="ORF">K444DRAFT_212621</name>
</gene>
<keyword evidence="1" id="KW-1133">Transmembrane helix</keyword>
<keyword evidence="1" id="KW-0472">Membrane</keyword>
<reference evidence="2 3" key="1">
    <citation type="submission" date="2016-04" db="EMBL/GenBank/DDBJ databases">
        <title>A degradative enzymes factory behind the ericoid mycorrhizal symbiosis.</title>
        <authorList>
            <consortium name="DOE Joint Genome Institute"/>
            <person name="Martino E."/>
            <person name="Morin E."/>
            <person name="Grelet G."/>
            <person name="Kuo A."/>
            <person name="Kohler A."/>
            <person name="Daghino S."/>
            <person name="Barry K."/>
            <person name="Choi C."/>
            <person name="Cichocki N."/>
            <person name="Clum A."/>
            <person name="Copeland A."/>
            <person name="Hainaut M."/>
            <person name="Haridas S."/>
            <person name="Labutti K."/>
            <person name="Lindquist E."/>
            <person name="Lipzen A."/>
            <person name="Khouja H.-R."/>
            <person name="Murat C."/>
            <person name="Ohm R."/>
            <person name="Olson A."/>
            <person name="Spatafora J."/>
            <person name="Veneault-Fourrey C."/>
            <person name="Henrissat B."/>
            <person name="Grigoriev I."/>
            <person name="Martin F."/>
            <person name="Perotto S."/>
        </authorList>
    </citation>
    <scope>NUCLEOTIDE SEQUENCE [LARGE SCALE GENOMIC DNA]</scope>
    <source>
        <strain evidence="2 3">E</strain>
    </source>
</reference>
<proteinExistence type="predicted"/>
<keyword evidence="1" id="KW-0812">Transmembrane</keyword>
<keyword evidence="3" id="KW-1185">Reference proteome</keyword>
<dbReference type="InParanoid" id="A0A2J6TPY1"/>
<evidence type="ECO:0000313" key="3">
    <source>
        <dbReference type="Proteomes" id="UP000235371"/>
    </source>
</evidence>
<accession>A0A2J6TPY1</accession>
<feature type="transmembrane region" description="Helical" evidence="1">
    <location>
        <begin position="12"/>
        <end position="30"/>
    </location>
</feature>